<dbReference type="Pfam" id="PF09779">
    <property type="entry name" value="Ima1_N"/>
    <property type="match status" value="1"/>
</dbReference>
<evidence type="ECO:0000313" key="10">
    <source>
        <dbReference type="Proteomes" id="UP001145021"/>
    </source>
</evidence>
<dbReference type="GO" id="GO:0034506">
    <property type="term" value="C:chromosome, centromeric core domain"/>
    <property type="evidence" value="ECO:0007669"/>
    <property type="project" value="TreeGrafter"/>
</dbReference>
<name>A0A9W7XFW8_9FUNG</name>
<feature type="transmembrane region" description="Helical" evidence="7">
    <location>
        <begin position="222"/>
        <end position="241"/>
    </location>
</feature>
<evidence type="ECO:0000256" key="6">
    <source>
        <dbReference type="SAM" id="MobiDB-lite"/>
    </source>
</evidence>
<evidence type="ECO:0000256" key="1">
    <source>
        <dbReference type="ARBA" id="ARBA00004473"/>
    </source>
</evidence>
<evidence type="ECO:0000313" key="9">
    <source>
        <dbReference type="EMBL" id="KAJ1642434.1"/>
    </source>
</evidence>
<feature type="transmembrane region" description="Helical" evidence="7">
    <location>
        <begin position="287"/>
        <end position="307"/>
    </location>
</feature>
<dbReference type="Proteomes" id="UP001145021">
    <property type="component" value="Unassembled WGS sequence"/>
</dbReference>
<sequence>MWSLFGHKGTTVTCWFCNQKTRLSRSDNGIAETANDWHCAKCDNQNTTDERGNIVDSRDEMYQESPIPLRQTLLPRSMAEEKKIRVFCDGCQRNQELVRQILSSYLPDEDDPEFNDRLGNAENYANQLRRRYPLVCGSCQRRVDERLQQQAQWVYRRELANALKKSASARNAAPLMRVQPTLRKRGMVVTWLACALVALAICPLLMWTWYLYVFLGWLLDPVLSVCSALLLALITYFSRLLNPLWLYLACNPGMRVSGLPMYKYRIAYLTWLRLAAAFLITTSLPSFVWIAVAGTDISLLLLAAFALRTRSSYRSRMSKTKRAIRDTQSIGHDHEDSIPAVDPQQTFASFQQLSFGASEANMDQDDTLAGLSINSLRNGHQLTKRSSSKRRTSNRYRHGTASLSSDEENEEGDQNRGISDKRDDIDADLMAGLDTISFGSQSTRREHRDTEDMEVDLVSLMGHGASTTFTTANASGATASNKGFNSFRSRLANSKPSLNFKSNSFTGASQPRPFEAFRFQRLNSTGLEQKMSSFSLSDSDDGDDGSYQGLFGSTAMDTWLLGSLQRLGTIQGAAVIGFVCTLLLGSSNILPLWAFWIERMLLIMAMGLATTASWRQRRRVAIANSFGKSNSSSHFSGIHKQQPSSFSGPLMIRRAAGCVLLLCLAGIPISMTARLFDTGSMRSLSSEVIKTLGTTDLAFSELVSPGNPVLLLRWPLAKRSVSAAVLKHTFFRSQAALHSQLSMPEEIMTTTTNVSLLVQIDYVVELLCVIFGTLLG</sequence>
<evidence type="ECO:0000256" key="3">
    <source>
        <dbReference type="ARBA" id="ARBA00022989"/>
    </source>
</evidence>
<keyword evidence="4 7" id="KW-0472">Membrane</keyword>
<keyword evidence="10" id="KW-1185">Reference proteome</keyword>
<evidence type="ECO:0000256" key="4">
    <source>
        <dbReference type="ARBA" id="ARBA00023136"/>
    </source>
</evidence>
<dbReference type="GO" id="GO:0044732">
    <property type="term" value="C:mitotic spindle pole body"/>
    <property type="evidence" value="ECO:0007669"/>
    <property type="project" value="TreeGrafter"/>
</dbReference>
<organism evidence="9 10">
    <name type="scientific">Coemansia asiatica</name>
    <dbReference type="NCBI Taxonomy" id="1052880"/>
    <lineage>
        <taxon>Eukaryota</taxon>
        <taxon>Fungi</taxon>
        <taxon>Fungi incertae sedis</taxon>
        <taxon>Zoopagomycota</taxon>
        <taxon>Kickxellomycotina</taxon>
        <taxon>Kickxellomycetes</taxon>
        <taxon>Kickxellales</taxon>
        <taxon>Kickxellaceae</taxon>
        <taxon>Coemansia</taxon>
    </lineage>
</organism>
<evidence type="ECO:0000256" key="2">
    <source>
        <dbReference type="ARBA" id="ARBA00022692"/>
    </source>
</evidence>
<comment type="subcellular location">
    <subcellularLocation>
        <location evidence="1">Nucleus inner membrane</location>
        <topology evidence="1">Multi-pass membrane protein</topology>
    </subcellularLocation>
</comment>
<dbReference type="AlphaFoldDB" id="A0A9W7XFW8"/>
<keyword evidence="3 7" id="KW-1133">Transmembrane helix</keyword>
<feature type="transmembrane region" description="Helical" evidence="7">
    <location>
        <begin position="186"/>
        <end position="210"/>
    </location>
</feature>
<dbReference type="PANTHER" id="PTHR28538:SF1">
    <property type="entry name" value="INTEGRAL INNER NUCLEAR MEMBRANE PROTEIN IMA1"/>
    <property type="match status" value="1"/>
</dbReference>
<keyword evidence="2 7" id="KW-0812">Transmembrane</keyword>
<dbReference type="EMBL" id="JANBOH010000401">
    <property type="protein sequence ID" value="KAJ1642434.1"/>
    <property type="molecule type" value="Genomic_DNA"/>
</dbReference>
<dbReference type="GO" id="GO:0005637">
    <property type="term" value="C:nuclear inner membrane"/>
    <property type="evidence" value="ECO:0007669"/>
    <property type="project" value="UniProtKB-SubCell"/>
</dbReference>
<reference evidence="9" key="1">
    <citation type="submission" date="2022-07" db="EMBL/GenBank/DDBJ databases">
        <title>Phylogenomic reconstructions and comparative analyses of Kickxellomycotina fungi.</title>
        <authorList>
            <person name="Reynolds N.K."/>
            <person name="Stajich J.E."/>
            <person name="Barry K."/>
            <person name="Grigoriev I.V."/>
            <person name="Crous P."/>
            <person name="Smith M.E."/>
        </authorList>
    </citation>
    <scope>NUCLEOTIDE SEQUENCE</scope>
    <source>
        <strain evidence="9">NBRC 105413</strain>
    </source>
</reference>
<dbReference type="GO" id="GO:0034992">
    <property type="term" value="C:microtubule organizing center attachment site"/>
    <property type="evidence" value="ECO:0007669"/>
    <property type="project" value="TreeGrafter"/>
</dbReference>
<evidence type="ECO:0000256" key="7">
    <source>
        <dbReference type="SAM" id="Phobius"/>
    </source>
</evidence>
<feature type="transmembrane region" description="Helical" evidence="7">
    <location>
        <begin position="262"/>
        <end position="281"/>
    </location>
</feature>
<protein>
    <recommendedName>
        <fullName evidence="8">Ima1 N-terminal domain-containing protein</fullName>
    </recommendedName>
</protein>
<evidence type="ECO:0000256" key="5">
    <source>
        <dbReference type="ARBA" id="ARBA00023242"/>
    </source>
</evidence>
<dbReference type="InterPro" id="IPR018617">
    <property type="entry name" value="Ima1_N"/>
</dbReference>
<proteinExistence type="predicted"/>
<feature type="compositionally biased region" description="Basic residues" evidence="6">
    <location>
        <begin position="382"/>
        <end position="398"/>
    </location>
</feature>
<gene>
    <name evidence="9" type="ORF">LPJ64_005720</name>
</gene>
<dbReference type="InterPro" id="IPR042321">
    <property type="entry name" value="Ima1"/>
</dbReference>
<feature type="domain" description="Ima1 N-terminal" evidence="8">
    <location>
        <begin position="12"/>
        <end position="143"/>
    </location>
</feature>
<accession>A0A9W7XFW8</accession>
<feature type="region of interest" description="Disordered" evidence="6">
    <location>
        <begin position="379"/>
        <end position="423"/>
    </location>
</feature>
<comment type="caution">
    <text evidence="9">The sequence shown here is derived from an EMBL/GenBank/DDBJ whole genome shotgun (WGS) entry which is preliminary data.</text>
</comment>
<dbReference type="GO" id="GO:0071765">
    <property type="term" value="P:nuclear inner membrane organization"/>
    <property type="evidence" value="ECO:0007669"/>
    <property type="project" value="InterPro"/>
</dbReference>
<keyword evidence="5" id="KW-0539">Nucleus</keyword>
<evidence type="ECO:0000259" key="8">
    <source>
        <dbReference type="Pfam" id="PF09779"/>
    </source>
</evidence>
<dbReference type="PANTHER" id="PTHR28538">
    <property type="entry name" value="INTEGRAL INNER NUCLEAR MEMBRANE PROTEIN IMA1"/>
    <property type="match status" value="1"/>
</dbReference>